<dbReference type="GO" id="GO:0008312">
    <property type="term" value="F:7S RNA binding"/>
    <property type="evidence" value="ECO:0007669"/>
    <property type="project" value="InterPro"/>
</dbReference>
<dbReference type="InterPro" id="IPR031545">
    <property type="entry name" value="SRP72_TPR-like"/>
</dbReference>
<evidence type="ECO:0000256" key="8">
    <source>
        <dbReference type="ARBA" id="ARBA00023274"/>
    </source>
</evidence>
<dbReference type="PANTHER" id="PTHR14094">
    <property type="entry name" value="SIGNAL RECOGNITION PARTICLE 72"/>
    <property type="match status" value="1"/>
</dbReference>
<dbReference type="Gene3D" id="1.25.40.10">
    <property type="entry name" value="Tetratricopeptide repeat domain"/>
    <property type="match status" value="1"/>
</dbReference>
<feature type="region of interest" description="Disordered" evidence="10">
    <location>
        <begin position="671"/>
        <end position="690"/>
    </location>
</feature>
<comment type="subcellular location">
    <subcellularLocation>
        <location evidence="2 9">Cytoplasm</location>
    </subcellularLocation>
    <subcellularLocation>
        <location evidence="1">Endoplasmic reticulum</location>
    </subcellularLocation>
</comment>
<evidence type="ECO:0000256" key="6">
    <source>
        <dbReference type="ARBA" id="ARBA00022824"/>
    </source>
</evidence>
<dbReference type="EMBL" id="MU839000">
    <property type="protein sequence ID" value="KAK1770492.1"/>
    <property type="molecule type" value="Genomic_DNA"/>
</dbReference>
<evidence type="ECO:0000256" key="1">
    <source>
        <dbReference type="ARBA" id="ARBA00004240"/>
    </source>
</evidence>
<accession>A0AAJ0C6N6</accession>
<keyword evidence="13" id="KW-1185">Reference proteome</keyword>
<dbReference type="RefSeq" id="XP_060286705.1">
    <property type="nucleotide sequence ID" value="XM_060424341.1"/>
</dbReference>
<evidence type="ECO:0000256" key="5">
    <source>
        <dbReference type="ARBA" id="ARBA00022490"/>
    </source>
</evidence>
<keyword evidence="8 9" id="KW-0687">Ribonucleoprotein</keyword>
<dbReference type="PANTHER" id="PTHR14094:SF9">
    <property type="entry name" value="SIGNAL RECOGNITION PARTICLE SUBUNIT SRP72"/>
    <property type="match status" value="1"/>
</dbReference>
<dbReference type="GO" id="GO:0043022">
    <property type="term" value="F:ribosome binding"/>
    <property type="evidence" value="ECO:0007669"/>
    <property type="project" value="TreeGrafter"/>
</dbReference>
<comment type="similarity">
    <text evidence="3 9">Belongs to the SRP72 family.</text>
</comment>
<comment type="function">
    <text evidence="9">Component of the signal recognition particle (SRP) complex, a ribonucleoprotein complex that mediates the cotranslational targeting of secretory and membrane proteins to the endoplasmic reticulum (ER).</text>
</comment>
<organism evidence="12 13">
    <name type="scientific">Phialemonium atrogriseum</name>
    <dbReference type="NCBI Taxonomy" id="1093897"/>
    <lineage>
        <taxon>Eukaryota</taxon>
        <taxon>Fungi</taxon>
        <taxon>Dikarya</taxon>
        <taxon>Ascomycota</taxon>
        <taxon>Pezizomycotina</taxon>
        <taxon>Sordariomycetes</taxon>
        <taxon>Sordariomycetidae</taxon>
        <taxon>Cephalothecales</taxon>
        <taxon>Cephalothecaceae</taxon>
        <taxon>Phialemonium</taxon>
    </lineage>
</organism>
<dbReference type="GO" id="GO:0005786">
    <property type="term" value="C:signal recognition particle, endoplasmic reticulum targeting"/>
    <property type="evidence" value="ECO:0007669"/>
    <property type="project" value="UniProtKB-UniRule"/>
</dbReference>
<name>A0AAJ0C6N6_9PEZI</name>
<feature type="domain" description="Signal recognition particle SRP72 subunit RNA-binding" evidence="11">
    <location>
        <begin position="587"/>
        <end position="630"/>
    </location>
</feature>
<evidence type="ECO:0000256" key="2">
    <source>
        <dbReference type="ARBA" id="ARBA00004496"/>
    </source>
</evidence>
<dbReference type="Pfam" id="PF08492">
    <property type="entry name" value="SRP72"/>
    <property type="match status" value="1"/>
</dbReference>
<evidence type="ECO:0000259" key="11">
    <source>
        <dbReference type="Pfam" id="PF08492"/>
    </source>
</evidence>
<dbReference type="GO" id="GO:0005783">
    <property type="term" value="C:endoplasmic reticulum"/>
    <property type="evidence" value="ECO:0007669"/>
    <property type="project" value="UniProtKB-SubCell"/>
</dbReference>
<evidence type="ECO:0000256" key="10">
    <source>
        <dbReference type="SAM" id="MobiDB-lite"/>
    </source>
</evidence>
<feature type="compositionally biased region" description="Gly residues" evidence="10">
    <location>
        <begin position="672"/>
        <end position="681"/>
    </location>
</feature>
<protein>
    <recommendedName>
        <fullName evidence="4 9">Signal recognition particle subunit SRP72</fullName>
    </recommendedName>
</protein>
<dbReference type="Proteomes" id="UP001244011">
    <property type="component" value="Unassembled WGS sequence"/>
</dbReference>
<dbReference type="InterPro" id="IPR011990">
    <property type="entry name" value="TPR-like_helical_dom_sf"/>
</dbReference>
<evidence type="ECO:0000313" key="12">
    <source>
        <dbReference type="EMBL" id="KAK1770492.1"/>
    </source>
</evidence>
<evidence type="ECO:0000313" key="13">
    <source>
        <dbReference type="Proteomes" id="UP001244011"/>
    </source>
</evidence>
<feature type="compositionally biased region" description="Basic and acidic residues" evidence="10">
    <location>
        <begin position="604"/>
        <end position="627"/>
    </location>
</feature>
<comment type="caution">
    <text evidence="12">The sequence shown here is derived from an EMBL/GenBank/DDBJ whole genome shotgun (WGS) entry which is preliminary data.</text>
</comment>
<feature type="compositionally biased region" description="Basic residues" evidence="10">
    <location>
        <begin position="594"/>
        <end position="603"/>
    </location>
</feature>
<reference evidence="12" key="1">
    <citation type="submission" date="2023-06" db="EMBL/GenBank/DDBJ databases">
        <title>Genome-scale phylogeny and comparative genomics of the fungal order Sordariales.</title>
        <authorList>
            <consortium name="Lawrence Berkeley National Laboratory"/>
            <person name="Hensen N."/>
            <person name="Bonometti L."/>
            <person name="Westerberg I."/>
            <person name="Brannstrom I.O."/>
            <person name="Guillou S."/>
            <person name="Cros-Aarteil S."/>
            <person name="Calhoun S."/>
            <person name="Haridas S."/>
            <person name="Kuo A."/>
            <person name="Mondo S."/>
            <person name="Pangilinan J."/>
            <person name="Riley R."/>
            <person name="Labutti K."/>
            <person name="Andreopoulos B."/>
            <person name="Lipzen A."/>
            <person name="Chen C."/>
            <person name="Yanf M."/>
            <person name="Daum C."/>
            <person name="Ng V."/>
            <person name="Clum A."/>
            <person name="Steindorff A."/>
            <person name="Ohm R."/>
            <person name="Martin F."/>
            <person name="Silar P."/>
            <person name="Natvig D."/>
            <person name="Lalanne C."/>
            <person name="Gautier V."/>
            <person name="Ament-Velasquez S.L."/>
            <person name="Kruys A."/>
            <person name="Hutchinson M.I."/>
            <person name="Powell A.J."/>
            <person name="Barry K."/>
            <person name="Miller A.N."/>
            <person name="Grigoriev I.V."/>
            <person name="Debuchy R."/>
            <person name="Gladieux P."/>
            <person name="Thoren M.H."/>
            <person name="Johannesson H."/>
        </authorList>
    </citation>
    <scope>NUCLEOTIDE SEQUENCE</scope>
    <source>
        <strain evidence="12">8032-3</strain>
    </source>
</reference>
<dbReference type="Pfam" id="PF17004">
    <property type="entry name" value="SRP_TPR_like"/>
    <property type="match status" value="1"/>
</dbReference>
<dbReference type="FunFam" id="1.25.40.10:FF:000512">
    <property type="entry name" value="Signal recognition particle subunit SRP72"/>
    <property type="match status" value="1"/>
</dbReference>
<gene>
    <name evidence="12" type="ORF">QBC33DRAFT_445699</name>
</gene>
<sequence>MADPAVAALNSLLRTASIEDHEEALRLANSAIKASKAGSAEQLLAHHTKVVSLLKLDRFEDSLRALAAAGTKLEEQCLLEKTYALYKTGQLDDAEALLGSAPRSSRALQHVAAQVAYRADNFAHAATIYRELAAASDGARYGEENDLRINTQATNAQLEWQGNGHLVPENQRQPGRDELEAFETAYNAACGCIARGDFAKAAVLLKRSKGLCEASEDLADEEKRIELVPIIVQQAYVSAKLGRLDEAASLQKSISLSEVPDASTRALAHNNSLVLKAESNPFMVQRLAQLAPTVTDDDRLFGYQASVLRRNKYIIELQAQKFSGVKRTTANIMANESTSAISADKAGLGVLHAGAHAELQTGKDALRRILPLLDSRPDDVGLLLTIIQLYVQTKNPGAALSLLEAFFKRLETATTPDHADVRYAPGLVALAVSLYRLQGRPAAIRTELAKAAAHWEERQDSSSSSSSTPGSSATSLLREAGIELLGSPNPSDLAVAGAAFDRLLAGAGASRAATAGLVASFATRDFARAEPHLSSLTRVDELAAGVDVATLLGRGVATLPVAAAATSAKRARTSDEGEGEGDAAAAAAGAPAAKRQKKARRPRLPKDYDPSRKPDPERWLPLRDRSTYRPKGRKGRKRAAEATQGGGVGVAGQETLELVGGAGAVRVERAGAAGGAGGAAGKGKKKKGKK</sequence>
<dbReference type="GeneID" id="85307528"/>
<feature type="region of interest" description="Disordered" evidence="10">
    <location>
        <begin position="565"/>
        <end position="650"/>
    </location>
</feature>
<keyword evidence="6" id="KW-0256">Endoplasmic reticulum</keyword>
<proteinExistence type="inferred from homology"/>
<dbReference type="GO" id="GO:0006614">
    <property type="term" value="P:SRP-dependent cotranslational protein targeting to membrane"/>
    <property type="evidence" value="ECO:0007669"/>
    <property type="project" value="UniProtKB-UniRule"/>
</dbReference>
<feature type="compositionally biased region" description="Low complexity" evidence="10">
    <location>
        <begin position="583"/>
        <end position="593"/>
    </location>
</feature>
<evidence type="ECO:0000256" key="9">
    <source>
        <dbReference type="PIRNR" id="PIRNR038922"/>
    </source>
</evidence>
<evidence type="ECO:0000256" key="3">
    <source>
        <dbReference type="ARBA" id="ARBA00007676"/>
    </source>
</evidence>
<feature type="compositionally biased region" description="Basic residues" evidence="10">
    <location>
        <begin position="628"/>
        <end position="637"/>
    </location>
</feature>
<dbReference type="PIRSF" id="PIRSF038922">
    <property type="entry name" value="SRP72"/>
    <property type="match status" value="1"/>
</dbReference>
<evidence type="ECO:0000256" key="7">
    <source>
        <dbReference type="ARBA" id="ARBA00023135"/>
    </source>
</evidence>
<keyword evidence="5 9" id="KW-0963">Cytoplasm</keyword>
<keyword evidence="7 9" id="KW-0733">Signal recognition particle</keyword>
<dbReference type="InterPro" id="IPR026270">
    <property type="entry name" value="SRP72"/>
</dbReference>
<dbReference type="AlphaFoldDB" id="A0AAJ0C6N6"/>
<dbReference type="InterPro" id="IPR013699">
    <property type="entry name" value="Signal_recog_part_SRP72_RNA-bd"/>
</dbReference>
<evidence type="ECO:0000256" key="4">
    <source>
        <dbReference type="ARBA" id="ARBA00018350"/>
    </source>
</evidence>